<proteinExistence type="predicted"/>
<organism evidence="1">
    <name type="scientific">Myoviridae sp. ctNQV2</name>
    <dbReference type="NCBI Taxonomy" id="2827683"/>
    <lineage>
        <taxon>Viruses</taxon>
        <taxon>Duplodnaviria</taxon>
        <taxon>Heunggongvirae</taxon>
        <taxon>Uroviricota</taxon>
        <taxon>Caudoviricetes</taxon>
    </lineage>
</organism>
<dbReference type="EMBL" id="BK032510">
    <property type="protein sequence ID" value="DAF43762.1"/>
    <property type="molecule type" value="Genomic_DNA"/>
</dbReference>
<evidence type="ECO:0000313" key="1">
    <source>
        <dbReference type="EMBL" id="DAF43762.1"/>
    </source>
</evidence>
<sequence>MASKTTKIQVLHSNFPIVPSLDKLDEGVIAINNRKDKEKIYFRGEVDESGTTRIVEFDPTSTIMKLVDQKIQDTDIGHLQDQIDIINGGDNVNGSFAHADKVLEDKLTPLINNKVQQINAGKGIKVTESVVNNVKSVLVETVVKSNDLVLSIDATSGITSTIKMNISGNTISLLGRNDMVISSIVVPGMNLTFTSTDGIDLTNTNGDVTANLKIDSNPDNRLELGNNGLFSSRIINCGNY</sequence>
<protein>
    <submittedName>
        <fullName evidence="1">Uncharacterized protein</fullName>
    </submittedName>
</protein>
<accession>A0A8S5RZF9</accession>
<reference evidence="1" key="1">
    <citation type="journal article" date="2021" name="Proc. Natl. Acad. Sci. U.S.A.">
        <title>A Catalog of Tens of Thousands of Viruses from Human Metagenomes Reveals Hidden Associations with Chronic Diseases.</title>
        <authorList>
            <person name="Tisza M.J."/>
            <person name="Buck C.B."/>
        </authorList>
    </citation>
    <scope>NUCLEOTIDE SEQUENCE</scope>
    <source>
        <strain evidence="1">CtNQV2</strain>
    </source>
</reference>
<name>A0A8S5RZF9_9CAUD</name>